<proteinExistence type="predicted"/>
<reference evidence="1" key="1">
    <citation type="submission" date="2022-10" db="EMBL/GenBank/DDBJ databases">
        <authorList>
            <person name="Chen Y."/>
            <person name="Dougan E. K."/>
            <person name="Chan C."/>
            <person name="Rhodes N."/>
            <person name="Thang M."/>
        </authorList>
    </citation>
    <scope>NUCLEOTIDE SEQUENCE</scope>
</reference>
<comment type="caution">
    <text evidence="1">The sequence shown here is derived from an EMBL/GenBank/DDBJ whole genome shotgun (WGS) entry which is preliminary data.</text>
</comment>
<reference evidence="2 3" key="2">
    <citation type="submission" date="2024-05" db="EMBL/GenBank/DDBJ databases">
        <authorList>
            <person name="Chen Y."/>
            <person name="Shah S."/>
            <person name="Dougan E. K."/>
            <person name="Thang M."/>
            <person name="Chan C."/>
        </authorList>
    </citation>
    <scope>NUCLEOTIDE SEQUENCE [LARGE SCALE GENOMIC DNA]</scope>
</reference>
<organism evidence="1">
    <name type="scientific">Cladocopium goreaui</name>
    <dbReference type="NCBI Taxonomy" id="2562237"/>
    <lineage>
        <taxon>Eukaryota</taxon>
        <taxon>Sar</taxon>
        <taxon>Alveolata</taxon>
        <taxon>Dinophyceae</taxon>
        <taxon>Suessiales</taxon>
        <taxon>Symbiodiniaceae</taxon>
        <taxon>Cladocopium</taxon>
    </lineage>
</organism>
<accession>A0A9P1BLK5</accession>
<sequence length="124" mass="13501">MDPSDATLATLATAHKRHISDATTRHSCHSCHSCQCPLSITKLSKVSDGLVTFQHPASALASHPWHPEIIAVHVTEVAKSGTLMAVKEGKLSVREFEKGFSAFSDSRLQQVELSQDQTLKNPEI</sequence>
<protein>
    <submittedName>
        <fullName evidence="1">Uncharacterized protein</fullName>
    </submittedName>
</protein>
<evidence type="ECO:0000313" key="1">
    <source>
        <dbReference type="EMBL" id="CAI3975594.1"/>
    </source>
</evidence>
<gene>
    <name evidence="1" type="ORF">C1SCF055_LOCUS3893</name>
</gene>
<keyword evidence="3" id="KW-1185">Reference proteome</keyword>
<evidence type="ECO:0000313" key="2">
    <source>
        <dbReference type="EMBL" id="CAL4762906.1"/>
    </source>
</evidence>
<dbReference type="EMBL" id="CAMXCT030000213">
    <property type="protein sequence ID" value="CAL4762906.1"/>
    <property type="molecule type" value="Genomic_DNA"/>
</dbReference>
<name>A0A9P1BLK5_9DINO</name>
<dbReference type="Proteomes" id="UP001152797">
    <property type="component" value="Unassembled WGS sequence"/>
</dbReference>
<dbReference type="EMBL" id="CAMXCT010000213">
    <property type="protein sequence ID" value="CAI3975594.1"/>
    <property type="molecule type" value="Genomic_DNA"/>
</dbReference>
<dbReference type="EMBL" id="CAMXCT020000213">
    <property type="protein sequence ID" value="CAL1128969.1"/>
    <property type="molecule type" value="Genomic_DNA"/>
</dbReference>
<dbReference type="AlphaFoldDB" id="A0A9P1BLK5"/>
<evidence type="ECO:0000313" key="3">
    <source>
        <dbReference type="Proteomes" id="UP001152797"/>
    </source>
</evidence>